<dbReference type="CDD" id="cd03024">
    <property type="entry name" value="DsbA_FrnE"/>
    <property type="match status" value="1"/>
</dbReference>
<dbReference type="PANTHER" id="PTHR13887">
    <property type="entry name" value="GLUTATHIONE S-TRANSFERASE KAPPA"/>
    <property type="match status" value="1"/>
</dbReference>
<evidence type="ECO:0000313" key="3">
    <source>
        <dbReference type="Proteomes" id="UP000077315"/>
    </source>
</evidence>
<dbReference type="OrthoDB" id="1930760at2759"/>
<dbReference type="Pfam" id="PF01323">
    <property type="entry name" value="DSBA"/>
    <property type="match status" value="1"/>
</dbReference>
<evidence type="ECO:0000313" key="2">
    <source>
        <dbReference type="EMBL" id="OAD79999.1"/>
    </source>
</evidence>
<protein>
    <recommendedName>
        <fullName evidence="1">DSBA-like thioredoxin domain-containing protein</fullName>
    </recommendedName>
</protein>
<dbReference type="RefSeq" id="XP_018298039.1">
    <property type="nucleotide sequence ID" value="XM_018439022.1"/>
</dbReference>
<dbReference type="GO" id="GO:0016491">
    <property type="term" value="F:oxidoreductase activity"/>
    <property type="evidence" value="ECO:0007669"/>
    <property type="project" value="InterPro"/>
</dbReference>
<sequence length="218" mass="24580">MSTINTIKIAIVSDIACPWCFIGKRRMEAAIRNTKATNPNVEFEVTWHPYQLNPNMSKEPQPKRHYYSSKFGESRVAAMIPRMVQTAKADGINLSYDGVVSNTFDGHRMINWAKAFGKQDDMVEELFKAYHENEKSISDPNILSDAAENIGLSKEEALVYLESDEDVEHVKNEIKRSNLAGINGVPNFTIQDRYTLSGAQEPSVFEETFDLVLGNQEA</sequence>
<gene>
    <name evidence="2" type="ORF">PHYBLDRAFT_185019</name>
</gene>
<dbReference type="EMBL" id="KV440972">
    <property type="protein sequence ID" value="OAD79999.1"/>
    <property type="molecule type" value="Genomic_DNA"/>
</dbReference>
<dbReference type="Proteomes" id="UP000077315">
    <property type="component" value="Unassembled WGS sequence"/>
</dbReference>
<proteinExistence type="predicted"/>
<feature type="domain" description="DSBA-like thioredoxin" evidence="1">
    <location>
        <begin position="9"/>
        <end position="208"/>
    </location>
</feature>
<dbReference type="VEuPathDB" id="FungiDB:PHYBLDRAFT_185019"/>
<dbReference type="InterPro" id="IPR036249">
    <property type="entry name" value="Thioredoxin-like_sf"/>
</dbReference>
<dbReference type="AlphaFoldDB" id="A0A167QP73"/>
<name>A0A167QP73_PHYB8</name>
<dbReference type="InParanoid" id="A0A167QP73"/>
<evidence type="ECO:0000259" key="1">
    <source>
        <dbReference type="Pfam" id="PF01323"/>
    </source>
</evidence>
<organism evidence="2 3">
    <name type="scientific">Phycomyces blakesleeanus (strain ATCC 8743b / DSM 1359 / FGSC 10004 / NBRC 33097 / NRRL 1555)</name>
    <dbReference type="NCBI Taxonomy" id="763407"/>
    <lineage>
        <taxon>Eukaryota</taxon>
        <taxon>Fungi</taxon>
        <taxon>Fungi incertae sedis</taxon>
        <taxon>Mucoromycota</taxon>
        <taxon>Mucoromycotina</taxon>
        <taxon>Mucoromycetes</taxon>
        <taxon>Mucorales</taxon>
        <taxon>Phycomycetaceae</taxon>
        <taxon>Phycomyces</taxon>
    </lineage>
</organism>
<dbReference type="PANTHER" id="PTHR13887:SF41">
    <property type="entry name" value="THIOREDOXIN SUPERFAMILY PROTEIN"/>
    <property type="match status" value="1"/>
</dbReference>
<dbReference type="InterPro" id="IPR001853">
    <property type="entry name" value="DSBA-like_thioredoxin_dom"/>
</dbReference>
<reference evidence="3" key="1">
    <citation type="submission" date="2015-06" db="EMBL/GenBank/DDBJ databases">
        <title>Expansion of signal transduction pathways in fungi by whole-genome duplication.</title>
        <authorList>
            <consortium name="DOE Joint Genome Institute"/>
            <person name="Corrochano L.M."/>
            <person name="Kuo A."/>
            <person name="Marcet-Houben M."/>
            <person name="Polaino S."/>
            <person name="Salamov A."/>
            <person name="Villalobos J.M."/>
            <person name="Alvarez M.I."/>
            <person name="Avalos J."/>
            <person name="Benito E.P."/>
            <person name="Benoit I."/>
            <person name="Burger G."/>
            <person name="Camino L.P."/>
            <person name="Canovas D."/>
            <person name="Cerda-Olmedo E."/>
            <person name="Cheng J.-F."/>
            <person name="Dominguez A."/>
            <person name="Elias M."/>
            <person name="Eslava A.P."/>
            <person name="Glaser F."/>
            <person name="Grimwood J."/>
            <person name="Gutierrez G."/>
            <person name="Heitman J."/>
            <person name="Henrissat B."/>
            <person name="Iturriaga E.A."/>
            <person name="Lang B.F."/>
            <person name="Lavin J.L."/>
            <person name="Lee S."/>
            <person name="Li W."/>
            <person name="Lindquist E."/>
            <person name="Lopez-Garcia S."/>
            <person name="Luque E.M."/>
            <person name="Marcos A.T."/>
            <person name="Martin J."/>
            <person name="McCluskey K."/>
            <person name="Medina H.R."/>
            <person name="Miralles-Duran A."/>
            <person name="Miyazaki A."/>
            <person name="Munoz-Torres E."/>
            <person name="Oguiza J.A."/>
            <person name="Ohm R."/>
            <person name="Olmedo M."/>
            <person name="Orejas M."/>
            <person name="Ortiz-Castellanos L."/>
            <person name="Pisabarro A.G."/>
            <person name="Rodriguez-Romero J."/>
            <person name="Ruiz-Herrera J."/>
            <person name="Ruiz-Vazquez R."/>
            <person name="Sanz C."/>
            <person name="Schackwitz W."/>
            <person name="Schmutz J."/>
            <person name="Shahriari M."/>
            <person name="Shelest E."/>
            <person name="Silva-Franco F."/>
            <person name="Soanes D."/>
            <person name="Syed K."/>
            <person name="Tagua V.G."/>
            <person name="Talbot N.J."/>
            <person name="Thon M."/>
            <person name="De vries R.P."/>
            <person name="Wiebenga A."/>
            <person name="Yadav J.S."/>
            <person name="Braun E.L."/>
            <person name="Baker S."/>
            <person name="Garre V."/>
            <person name="Horwitz B."/>
            <person name="Torres-Martinez S."/>
            <person name="Idnurm A."/>
            <person name="Herrera-Estrella A."/>
            <person name="Gabaldon T."/>
            <person name="Grigoriev I.V."/>
        </authorList>
    </citation>
    <scope>NUCLEOTIDE SEQUENCE [LARGE SCALE GENOMIC DNA]</scope>
    <source>
        <strain evidence="3">NRRL 1555(-)</strain>
    </source>
</reference>
<keyword evidence="3" id="KW-1185">Reference proteome</keyword>
<dbReference type="STRING" id="763407.A0A167QP73"/>
<dbReference type="SUPFAM" id="SSF52833">
    <property type="entry name" value="Thioredoxin-like"/>
    <property type="match status" value="1"/>
</dbReference>
<dbReference type="Gene3D" id="3.40.30.10">
    <property type="entry name" value="Glutaredoxin"/>
    <property type="match status" value="1"/>
</dbReference>
<dbReference type="GeneID" id="28999928"/>
<accession>A0A167QP73</accession>